<dbReference type="Pfam" id="PF01370">
    <property type="entry name" value="Epimerase"/>
    <property type="match status" value="1"/>
</dbReference>
<organism evidence="2 3">
    <name type="scientific">Polynucleobacter yangtzensis</name>
    <dbReference type="NCBI Taxonomy" id="1743159"/>
    <lineage>
        <taxon>Bacteria</taxon>
        <taxon>Pseudomonadati</taxon>
        <taxon>Pseudomonadota</taxon>
        <taxon>Betaproteobacteria</taxon>
        <taxon>Burkholderiales</taxon>
        <taxon>Burkholderiaceae</taxon>
        <taxon>Polynucleobacter</taxon>
    </lineage>
</organism>
<dbReference type="InterPro" id="IPR050177">
    <property type="entry name" value="Lipid_A_modif_metabolic_enz"/>
</dbReference>
<evidence type="ECO:0000313" key="3">
    <source>
        <dbReference type="Proteomes" id="UP001211204"/>
    </source>
</evidence>
<dbReference type="InterPro" id="IPR036291">
    <property type="entry name" value="NAD(P)-bd_dom_sf"/>
</dbReference>
<dbReference type="InterPro" id="IPR001509">
    <property type="entry name" value="Epimerase_deHydtase"/>
</dbReference>
<dbReference type="SUPFAM" id="SSF51735">
    <property type="entry name" value="NAD(P)-binding Rossmann-fold domains"/>
    <property type="match status" value="1"/>
</dbReference>
<dbReference type="Proteomes" id="UP001211204">
    <property type="component" value="Chromosome"/>
</dbReference>
<dbReference type="PANTHER" id="PTHR43245:SF58">
    <property type="entry name" value="BLL5923 PROTEIN"/>
    <property type="match status" value="1"/>
</dbReference>
<proteinExistence type="predicted"/>
<evidence type="ECO:0000259" key="1">
    <source>
        <dbReference type="Pfam" id="PF01370"/>
    </source>
</evidence>
<feature type="domain" description="NAD-dependent epimerase/dehydratase" evidence="1">
    <location>
        <begin position="3"/>
        <end position="210"/>
    </location>
</feature>
<accession>A0ABM8CKV8</accession>
<dbReference type="Gene3D" id="3.40.50.720">
    <property type="entry name" value="NAD(P)-binding Rossmann-like Domain"/>
    <property type="match status" value="1"/>
</dbReference>
<reference evidence="2 3" key="1">
    <citation type="submission" date="2022-11" db="EMBL/GenBank/DDBJ databases">
        <title>Complete Genome Sequences of three Polynucleobacter sp. Subcluster PnecC Strains KF022, KF023, and KF032 Isolated from a Shallow Eutrophic Lake in Japan.</title>
        <authorList>
            <person name="Ogata Y."/>
            <person name="Watanabe K."/>
            <person name="Takemine S."/>
            <person name="Shindo C."/>
            <person name="Kurokawa R."/>
            <person name="Suda W."/>
        </authorList>
    </citation>
    <scope>NUCLEOTIDE SEQUENCE [LARGE SCALE GENOMIC DNA]</scope>
    <source>
        <strain evidence="2 3">KF032</strain>
    </source>
</reference>
<dbReference type="PANTHER" id="PTHR43245">
    <property type="entry name" value="BIFUNCTIONAL POLYMYXIN RESISTANCE PROTEIN ARNA"/>
    <property type="match status" value="1"/>
</dbReference>
<name>A0ABM8CKV8_9BURK</name>
<keyword evidence="3" id="KW-1185">Reference proteome</keyword>
<dbReference type="EMBL" id="AP026974">
    <property type="protein sequence ID" value="BDT78447.1"/>
    <property type="molecule type" value="Genomic_DNA"/>
</dbReference>
<protein>
    <submittedName>
        <fullName evidence="2">UDP-glucose 4-epimerase</fullName>
    </submittedName>
</protein>
<gene>
    <name evidence="2" type="ORF">PKF032_03350</name>
</gene>
<evidence type="ECO:0000313" key="2">
    <source>
        <dbReference type="EMBL" id="BDT78447.1"/>
    </source>
</evidence>
<sequence>MKIVITGASGFVGSHMAQYFKSCGHEVIELKRSSLLSTLTSSYSIEILNYFRSIFNDVQVVIHCAGIAHRLADDRDASWSEYSSVNVDATLRLADLAAQNNVKRFIFLSSVKVCGENTNNSDPFSEVDPPNPSSHYALSKHLAEIGLIKLAKLTSMEFVIVRPPLIYGRGVKANFKNLINWIKDGKPLPFACLNANKRSFISIENLNDFIGKCTWHPNAANQIFFVSDGNAISTAELMKKIGFALGKRTRLLPFPVSALALVSMLFSKYDLFSTLSSSLEVNISKSRDLMSWEPPVNIDIGLKNTCANMDQL</sequence>